<dbReference type="RefSeq" id="WP_147661600.1">
    <property type="nucleotide sequence ID" value="NZ_CP042905.2"/>
</dbReference>
<name>A0A5B9D7V0_9ARCH</name>
<accession>A0A5B9D7V0</accession>
<dbReference type="Pfam" id="PF03061">
    <property type="entry name" value="4HBT"/>
    <property type="match status" value="1"/>
</dbReference>
<evidence type="ECO:0000259" key="3">
    <source>
        <dbReference type="PROSITE" id="PS51770"/>
    </source>
</evidence>
<dbReference type="PROSITE" id="PS51770">
    <property type="entry name" value="HOTDOG_ACOT"/>
    <property type="match status" value="1"/>
</dbReference>
<dbReference type="Proteomes" id="UP000321408">
    <property type="component" value="Chromosome"/>
</dbReference>
<feature type="compositionally biased region" description="Basic and acidic residues" evidence="2">
    <location>
        <begin position="136"/>
        <end position="152"/>
    </location>
</feature>
<protein>
    <submittedName>
        <fullName evidence="4">Acyl-CoA thioesterase</fullName>
        <ecNumber evidence="4">3.1.2.20</ecNumber>
    </submittedName>
</protein>
<dbReference type="GeneID" id="41328470"/>
<dbReference type="CDD" id="cd03442">
    <property type="entry name" value="BFIT_BACH"/>
    <property type="match status" value="1"/>
</dbReference>
<dbReference type="InterPro" id="IPR040170">
    <property type="entry name" value="Cytosol_ACT"/>
</dbReference>
<keyword evidence="1 4" id="KW-0378">Hydrolase</keyword>
<feature type="region of interest" description="Disordered" evidence="2">
    <location>
        <begin position="135"/>
        <end position="162"/>
    </location>
</feature>
<evidence type="ECO:0000256" key="2">
    <source>
        <dbReference type="SAM" id="MobiDB-lite"/>
    </source>
</evidence>
<feature type="domain" description="HotDog ACOT-type" evidence="3">
    <location>
        <begin position="9"/>
        <end position="121"/>
    </location>
</feature>
<dbReference type="GO" id="GO:0006637">
    <property type="term" value="P:acyl-CoA metabolic process"/>
    <property type="evidence" value="ECO:0007669"/>
    <property type="project" value="TreeGrafter"/>
</dbReference>
<dbReference type="EMBL" id="CP042905">
    <property type="protein sequence ID" value="QEE14656.1"/>
    <property type="molecule type" value="Genomic_DNA"/>
</dbReference>
<dbReference type="GO" id="GO:0052816">
    <property type="term" value="F:long-chain fatty acyl-CoA hydrolase activity"/>
    <property type="evidence" value="ECO:0007669"/>
    <property type="project" value="TreeGrafter"/>
</dbReference>
<dbReference type="Gene3D" id="3.10.129.10">
    <property type="entry name" value="Hotdog Thioesterase"/>
    <property type="match status" value="1"/>
</dbReference>
<reference evidence="4 5" key="2">
    <citation type="journal article" date="2024" name="Int. J. Syst. Evol. Microbiol.">
        <title>Promethearchaeum syntrophicum gen. nov., sp. nov., an anaerobic, obligately syntrophic archaeon, the first isolate of the lineage 'Asgard' archaea, and proposal of the new archaeal phylum Promethearchaeota phyl. nov. and kingdom Promethearchaeati regn. nov.</title>
        <authorList>
            <person name="Imachi H."/>
            <person name="Nobu M.K."/>
            <person name="Kato S."/>
            <person name="Takaki Y."/>
            <person name="Miyazaki M."/>
            <person name="Miyata M."/>
            <person name="Ogawara M."/>
            <person name="Saito Y."/>
            <person name="Sakai S."/>
            <person name="Tahara Y.O."/>
            <person name="Takano Y."/>
            <person name="Tasumi E."/>
            <person name="Uematsu K."/>
            <person name="Yoshimura T."/>
            <person name="Itoh T."/>
            <person name="Ohkuma M."/>
            <person name="Takai K."/>
        </authorList>
    </citation>
    <scope>NUCLEOTIDE SEQUENCE [LARGE SCALE GENOMIC DNA]</scope>
    <source>
        <strain evidence="4 5">MK-D1</strain>
    </source>
</reference>
<dbReference type="EC" id="3.1.2.20" evidence="4"/>
<dbReference type="InterPro" id="IPR006683">
    <property type="entry name" value="Thioestr_dom"/>
</dbReference>
<dbReference type="AlphaFoldDB" id="A0A5B9D7V0"/>
<evidence type="ECO:0000256" key="1">
    <source>
        <dbReference type="ARBA" id="ARBA00022801"/>
    </source>
</evidence>
<evidence type="ECO:0000313" key="4">
    <source>
        <dbReference type="EMBL" id="QEE14656.1"/>
    </source>
</evidence>
<dbReference type="PANTHER" id="PTHR11049:SF16">
    <property type="entry name" value="PROTEIN VDLD"/>
    <property type="match status" value="1"/>
</dbReference>
<dbReference type="GO" id="GO:0005829">
    <property type="term" value="C:cytosol"/>
    <property type="evidence" value="ECO:0007669"/>
    <property type="project" value="TreeGrafter"/>
</dbReference>
<dbReference type="OrthoDB" id="15030at2157"/>
<dbReference type="SUPFAM" id="SSF54637">
    <property type="entry name" value="Thioesterase/thiol ester dehydrase-isomerase"/>
    <property type="match status" value="1"/>
</dbReference>
<organism evidence="4 5">
    <name type="scientific">Promethearchaeum syntrophicum</name>
    <dbReference type="NCBI Taxonomy" id="2594042"/>
    <lineage>
        <taxon>Archaea</taxon>
        <taxon>Promethearchaeati</taxon>
        <taxon>Promethearchaeota</taxon>
        <taxon>Promethearchaeia</taxon>
        <taxon>Promethearchaeales</taxon>
        <taxon>Promethearchaeaceae</taxon>
        <taxon>Promethearchaeum</taxon>
    </lineage>
</organism>
<dbReference type="PANTHER" id="PTHR11049">
    <property type="entry name" value="ACYL COENZYME A THIOESTER HYDROLASE"/>
    <property type="match status" value="1"/>
</dbReference>
<dbReference type="InterPro" id="IPR029069">
    <property type="entry name" value="HotDog_dom_sf"/>
</dbReference>
<dbReference type="InterPro" id="IPR033120">
    <property type="entry name" value="HOTDOG_ACOT"/>
</dbReference>
<reference evidence="4 5" key="1">
    <citation type="journal article" date="2020" name="Nature">
        <title>Isolation of an archaeon at the prokaryote-eukaryote interface.</title>
        <authorList>
            <person name="Imachi H."/>
            <person name="Nobu M.K."/>
            <person name="Nakahara N."/>
            <person name="Morono Y."/>
            <person name="Ogawara M."/>
            <person name="Takaki Y."/>
            <person name="Takano Y."/>
            <person name="Uematsu K."/>
            <person name="Ikuta T."/>
            <person name="Ito M."/>
            <person name="Matsui Y."/>
            <person name="Miyazaki M."/>
            <person name="Murata K."/>
            <person name="Saito Y."/>
            <person name="Sakai S."/>
            <person name="Song C."/>
            <person name="Tasumi E."/>
            <person name="Yamanaka Y."/>
            <person name="Yamaguchi T."/>
            <person name="Kamagata Y."/>
            <person name="Tamaki H."/>
            <person name="Takai K."/>
        </authorList>
    </citation>
    <scope>NUCLEOTIDE SEQUENCE [LARGE SCALE GENOMIC DNA]</scope>
    <source>
        <strain evidence="4 5">MK-D1</strain>
    </source>
</reference>
<evidence type="ECO:0000313" key="5">
    <source>
        <dbReference type="Proteomes" id="UP000321408"/>
    </source>
</evidence>
<sequence>MELKSKPTNKSKIHLAQLMMPEHANPGGNVHGGSIMKIIDNAALIAATRHTHSNCVTASVDKIDFITPVYVGNLVIAYASVNYTSRTSLEIGVRIEAECLISGIRTHVASAYLTFVALDKNDKPLEVPSLSIETEEEKRRYNEALKRREQRLSTRSRHKHQPQVCIIRPSKLQKN</sequence>
<dbReference type="KEGG" id="psyt:DSAG12_00469"/>
<keyword evidence="5" id="KW-1185">Reference proteome</keyword>
<gene>
    <name evidence="4" type="ORF">DSAG12_00469</name>
</gene>
<proteinExistence type="predicted"/>